<evidence type="ECO:0000256" key="5">
    <source>
        <dbReference type="ARBA" id="ARBA00023136"/>
    </source>
</evidence>
<reference evidence="9" key="2">
    <citation type="submission" date="2023-05" db="EMBL/GenBank/DDBJ databases">
        <authorList>
            <person name="Schelkunov M.I."/>
        </authorList>
    </citation>
    <scope>NUCLEOTIDE SEQUENCE</scope>
    <source>
        <strain evidence="9">Hsosn_3</strain>
        <tissue evidence="9">Leaf</tissue>
    </source>
</reference>
<feature type="domain" description="Fatty acid desaturase N-terminal" evidence="8">
    <location>
        <begin position="25"/>
        <end position="73"/>
    </location>
</feature>
<sequence length="394" mass="45959">MYRRKKWIRDQVTARNMEQMLDSHEKKLPRAPYLKPPFTLSEVKKAIPPHCFERSVLRSFSHLVFDITMSFCLYSIFARYVITAESVASKTFFLIKWIIYSLLQGCVISRLWAIGHECGHYAFSEYKWLDDTVGYFVHSFLLFPYFSFKYSHRRHHSKTGSLHQEELDVPLLKSQVPLILKHLTNPAARFLALTLLLTFGVPLYLLVNFRGRAYDRFASHFNPFSPMFSRNQRAQILLSDAGILTMACGLYKLVLIKGFSWVALTCGGPYLVLNAIIMAITILNHTHPFVPYYDSTEWDWLRGSFATIDRDIGVFNMVLHKASKTHVAHHLFPTIPHYHAEEATRAIKPILGEYYQYDDSPFYKSLWSTVKECVYVEEDQGEQNKGLYWYSNKF</sequence>
<accession>A0AAD8GYI6</accession>
<feature type="transmembrane region" description="Helical" evidence="6">
    <location>
        <begin position="187"/>
        <end position="207"/>
    </location>
</feature>
<feature type="transmembrane region" description="Helical" evidence="6">
    <location>
        <begin position="261"/>
        <end position="283"/>
    </location>
</feature>
<comment type="similarity">
    <text evidence="3">Belongs to the fatty acid desaturase type 1 family.</text>
</comment>
<dbReference type="Proteomes" id="UP001237642">
    <property type="component" value="Unassembled WGS sequence"/>
</dbReference>
<feature type="transmembrane region" description="Helical" evidence="6">
    <location>
        <begin position="94"/>
        <end position="113"/>
    </location>
</feature>
<comment type="pathway">
    <text evidence="2">Lipid metabolism.</text>
</comment>
<feature type="transmembrane region" description="Helical" evidence="6">
    <location>
        <begin position="236"/>
        <end position="255"/>
    </location>
</feature>
<evidence type="ECO:0000256" key="3">
    <source>
        <dbReference type="ARBA" id="ARBA00009295"/>
    </source>
</evidence>
<keyword evidence="6" id="KW-0812">Transmembrane</keyword>
<evidence type="ECO:0000256" key="4">
    <source>
        <dbReference type="ARBA" id="ARBA00023002"/>
    </source>
</evidence>
<organism evidence="9 10">
    <name type="scientific">Heracleum sosnowskyi</name>
    <dbReference type="NCBI Taxonomy" id="360622"/>
    <lineage>
        <taxon>Eukaryota</taxon>
        <taxon>Viridiplantae</taxon>
        <taxon>Streptophyta</taxon>
        <taxon>Embryophyta</taxon>
        <taxon>Tracheophyta</taxon>
        <taxon>Spermatophyta</taxon>
        <taxon>Magnoliopsida</taxon>
        <taxon>eudicotyledons</taxon>
        <taxon>Gunneridae</taxon>
        <taxon>Pentapetalae</taxon>
        <taxon>asterids</taxon>
        <taxon>campanulids</taxon>
        <taxon>Apiales</taxon>
        <taxon>Apiaceae</taxon>
        <taxon>Apioideae</taxon>
        <taxon>apioid superclade</taxon>
        <taxon>Tordylieae</taxon>
        <taxon>Tordyliinae</taxon>
        <taxon>Heracleum</taxon>
    </lineage>
</organism>
<keyword evidence="5 6" id="KW-0472">Membrane</keyword>
<dbReference type="Pfam" id="PF00487">
    <property type="entry name" value="FA_desaturase"/>
    <property type="match status" value="1"/>
</dbReference>
<evidence type="ECO:0000313" key="10">
    <source>
        <dbReference type="Proteomes" id="UP001237642"/>
    </source>
</evidence>
<name>A0AAD8GYI6_9APIA</name>
<feature type="domain" description="Fatty acid desaturase" evidence="7">
    <location>
        <begin position="97"/>
        <end position="357"/>
    </location>
</feature>
<keyword evidence="4" id="KW-0560">Oxidoreductase</keyword>
<gene>
    <name evidence="9" type="ORF">POM88_049790</name>
</gene>
<evidence type="ECO:0000313" key="9">
    <source>
        <dbReference type="EMBL" id="KAK1356534.1"/>
    </source>
</evidence>
<dbReference type="PANTHER" id="PTHR32100">
    <property type="entry name" value="OMEGA-6 FATTY ACID DESATURASE, CHLOROPLASTIC"/>
    <property type="match status" value="1"/>
</dbReference>
<evidence type="ECO:0000256" key="6">
    <source>
        <dbReference type="SAM" id="Phobius"/>
    </source>
</evidence>
<dbReference type="EMBL" id="JAUIZM010000011">
    <property type="protein sequence ID" value="KAK1356534.1"/>
    <property type="molecule type" value="Genomic_DNA"/>
</dbReference>
<evidence type="ECO:0000256" key="1">
    <source>
        <dbReference type="ARBA" id="ARBA00004370"/>
    </source>
</evidence>
<dbReference type="GO" id="GO:0006629">
    <property type="term" value="P:lipid metabolic process"/>
    <property type="evidence" value="ECO:0007669"/>
    <property type="project" value="InterPro"/>
</dbReference>
<evidence type="ECO:0000259" key="7">
    <source>
        <dbReference type="Pfam" id="PF00487"/>
    </source>
</evidence>
<evidence type="ECO:0000256" key="2">
    <source>
        <dbReference type="ARBA" id="ARBA00005189"/>
    </source>
</evidence>
<feature type="transmembrane region" description="Helical" evidence="6">
    <location>
        <begin position="63"/>
        <end position="82"/>
    </location>
</feature>
<dbReference type="AlphaFoldDB" id="A0AAD8GYI6"/>
<dbReference type="InterPro" id="IPR012171">
    <property type="entry name" value="Fatty_acid_desaturase"/>
</dbReference>
<feature type="transmembrane region" description="Helical" evidence="6">
    <location>
        <begin position="133"/>
        <end position="151"/>
    </location>
</feature>
<comment type="subcellular location">
    <subcellularLocation>
        <location evidence="1">Membrane</location>
    </subcellularLocation>
</comment>
<protein>
    <submittedName>
        <fullName evidence="9">Omega-6 fatty acid desaturase, endoplasmic reticulum isozyme 2</fullName>
    </submittedName>
</protein>
<dbReference type="GO" id="GO:0016717">
    <property type="term" value="F:oxidoreductase activity, acting on paired donors, with oxidation of a pair of donors resulting in the reduction of molecular oxygen to two molecules of water"/>
    <property type="evidence" value="ECO:0007669"/>
    <property type="project" value="InterPro"/>
</dbReference>
<proteinExistence type="inferred from homology"/>
<evidence type="ECO:0000259" key="8">
    <source>
        <dbReference type="Pfam" id="PF11960"/>
    </source>
</evidence>
<comment type="caution">
    <text evidence="9">The sequence shown here is derived from an EMBL/GenBank/DDBJ whole genome shotgun (WGS) entry which is preliminary data.</text>
</comment>
<reference evidence="9" key="1">
    <citation type="submission" date="2023-02" db="EMBL/GenBank/DDBJ databases">
        <title>Genome of toxic invasive species Heracleum sosnowskyi carries increased number of genes despite the absence of recent whole-genome duplications.</title>
        <authorList>
            <person name="Schelkunov M."/>
            <person name="Shtratnikova V."/>
            <person name="Makarenko M."/>
            <person name="Klepikova A."/>
            <person name="Omelchenko D."/>
            <person name="Novikova G."/>
            <person name="Obukhova E."/>
            <person name="Bogdanov V."/>
            <person name="Penin A."/>
            <person name="Logacheva M."/>
        </authorList>
    </citation>
    <scope>NUCLEOTIDE SEQUENCE</scope>
    <source>
        <strain evidence="9">Hsosn_3</strain>
        <tissue evidence="9">Leaf</tissue>
    </source>
</reference>
<keyword evidence="10" id="KW-1185">Reference proteome</keyword>
<keyword evidence="6" id="KW-1133">Transmembrane helix</keyword>
<dbReference type="GO" id="GO:0016020">
    <property type="term" value="C:membrane"/>
    <property type="evidence" value="ECO:0007669"/>
    <property type="project" value="UniProtKB-SubCell"/>
</dbReference>
<dbReference type="Pfam" id="PF11960">
    <property type="entry name" value="DUF3474"/>
    <property type="match status" value="1"/>
</dbReference>
<dbReference type="InterPro" id="IPR021863">
    <property type="entry name" value="FAS_N"/>
</dbReference>
<dbReference type="InterPro" id="IPR005804">
    <property type="entry name" value="FA_desaturase_dom"/>
</dbReference>